<dbReference type="InterPro" id="IPR011991">
    <property type="entry name" value="ArsR-like_HTH"/>
</dbReference>
<dbReference type="FunFam" id="1.10.10.10:FF:000186">
    <property type="entry name" value="AsnC family transcriptional regulator"/>
    <property type="match status" value="1"/>
</dbReference>
<dbReference type="GO" id="GO:0006355">
    <property type="term" value="P:regulation of DNA-templated transcription"/>
    <property type="evidence" value="ECO:0007669"/>
    <property type="project" value="UniProtKB-ARBA"/>
</dbReference>
<dbReference type="InterPro" id="IPR000485">
    <property type="entry name" value="AsnC-type_HTH_dom"/>
</dbReference>
<keyword evidence="6" id="KW-1185">Reference proteome</keyword>
<dbReference type="GO" id="GO:0043200">
    <property type="term" value="P:response to amino acid"/>
    <property type="evidence" value="ECO:0007669"/>
    <property type="project" value="TreeGrafter"/>
</dbReference>
<dbReference type="SMART" id="SM00344">
    <property type="entry name" value="HTH_ASNC"/>
    <property type="match status" value="1"/>
</dbReference>
<reference evidence="5 6" key="1">
    <citation type="submission" date="2013-02" db="EMBL/GenBank/DDBJ databases">
        <title>The Genome Sequence of Acinetobacter sp. NIPH 3623.</title>
        <authorList>
            <consortium name="The Broad Institute Genome Sequencing Platform"/>
            <consortium name="The Broad Institute Genome Sequencing Center for Infectious Disease"/>
            <person name="Cerqueira G."/>
            <person name="Feldgarden M."/>
            <person name="Courvalin P."/>
            <person name="Perichon B."/>
            <person name="Grillot-Courvalin C."/>
            <person name="Clermont D."/>
            <person name="Rocha E."/>
            <person name="Yoon E.-J."/>
            <person name="Nemec A."/>
            <person name="Walker B."/>
            <person name="Young S.K."/>
            <person name="Zeng Q."/>
            <person name="Gargeya S."/>
            <person name="Fitzgerald M."/>
            <person name="Haas B."/>
            <person name="Abouelleil A."/>
            <person name="Alvarado L."/>
            <person name="Arachchi H.M."/>
            <person name="Berlin A.M."/>
            <person name="Chapman S.B."/>
            <person name="Dewar J."/>
            <person name="Goldberg J."/>
            <person name="Griggs A."/>
            <person name="Gujja S."/>
            <person name="Hansen M."/>
            <person name="Howarth C."/>
            <person name="Imamovic A."/>
            <person name="Larimer J."/>
            <person name="McCowan C."/>
            <person name="Murphy C."/>
            <person name="Neiman D."/>
            <person name="Pearson M."/>
            <person name="Priest M."/>
            <person name="Roberts A."/>
            <person name="Saif S."/>
            <person name="Shea T."/>
            <person name="Sisk P."/>
            <person name="Sykes S."/>
            <person name="Wortman J."/>
            <person name="Nusbaum C."/>
            <person name="Birren B."/>
        </authorList>
    </citation>
    <scope>NUCLEOTIDE SEQUENCE [LARGE SCALE GENOMIC DNA]</scope>
    <source>
        <strain evidence="5 6">NIPH 3623</strain>
    </source>
</reference>
<dbReference type="SUPFAM" id="SSF46785">
    <property type="entry name" value="Winged helix' DNA-binding domain"/>
    <property type="match status" value="1"/>
</dbReference>
<feature type="domain" description="HTH asnC-type" evidence="4">
    <location>
        <begin position="51"/>
        <end position="112"/>
    </location>
</feature>
<dbReference type="SUPFAM" id="SSF54909">
    <property type="entry name" value="Dimeric alpha+beta barrel"/>
    <property type="match status" value="1"/>
</dbReference>
<dbReference type="Pfam" id="PF13412">
    <property type="entry name" value="HTH_24"/>
    <property type="match status" value="1"/>
</dbReference>
<dbReference type="Pfam" id="PF01037">
    <property type="entry name" value="AsnC_trans_reg"/>
    <property type="match status" value="1"/>
</dbReference>
<dbReference type="InterPro" id="IPR011008">
    <property type="entry name" value="Dimeric_a/b-barrel"/>
</dbReference>
<dbReference type="InterPro" id="IPR019888">
    <property type="entry name" value="Tscrpt_reg_AsnC-like"/>
</dbReference>
<comment type="caution">
    <text evidence="5">The sequence shown here is derived from an EMBL/GenBank/DDBJ whole genome shotgun (WGS) entry which is preliminary data.</text>
</comment>
<keyword evidence="3" id="KW-0804">Transcription</keyword>
<dbReference type="GO" id="GO:0043565">
    <property type="term" value="F:sequence-specific DNA binding"/>
    <property type="evidence" value="ECO:0007669"/>
    <property type="project" value="InterPro"/>
</dbReference>
<organism evidence="5 6">
    <name type="scientific">Acinetobacter courvalinii</name>
    <dbReference type="NCBI Taxonomy" id="280147"/>
    <lineage>
        <taxon>Bacteria</taxon>
        <taxon>Pseudomonadati</taxon>
        <taxon>Pseudomonadota</taxon>
        <taxon>Gammaproteobacteria</taxon>
        <taxon>Moraxellales</taxon>
        <taxon>Moraxellaceae</taxon>
        <taxon>Acinetobacter</taxon>
    </lineage>
</organism>
<dbReference type="InterPro" id="IPR036388">
    <property type="entry name" value="WH-like_DNA-bd_sf"/>
</dbReference>
<dbReference type="PATRIC" id="fig|1217698.3.peg.658"/>
<dbReference type="CDD" id="cd00090">
    <property type="entry name" value="HTH_ARSR"/>
    <property type="match status" value="1"/>
</dbReference>
<sequence length="198" mass="22743">MLLSLIFEILSLDFISCFFMIYSIKTAKKVSFSDMISNIAKLLEELTKMNIDAIDLKIINFLQRDARLSNQELADLVNLSPSACHRRVKIMESHGIIEKYQAKINYEKLGIKIEAIVEIKLVQLTETDHKFFLEQIDQCEEVINAYVITGDSNYVLHVAARDLNEFSQFIINKLNKIKGIMSINSKIILDKVIQKSLL</sequence>
<dbReference type="InterPro" id="IPR036390">
    <property type="entry name" value="WH_DNA-bd_sf"/>
</dbReference>
<dbReference type="InterPro" id="IPR019885">
    <property type="entry name" value="Tscrpt_reg_HTH_AsnC-type_CS"/>
</dbReference>
<dbReference type="PANTHER" id="PTHR30154:SF46">
    <property type="entry name" value="TRANSCRIPTIONAL REGULATORY PROTEIN"/>
    <property type="match status" value="1"/>
</dbReference>
<protein>
    <recommendedName>
        <fullName evidence="4">HTH asnC-type domain-containing protein</fullName>
    </recommendedName>
</protein>
<evidence type="ECO:0000256" key="2">
    <source>
        <dbReference type="ARBA" id="ARBA00023125"/>
    </source>
</evidence>
<dbReference type="Gene3D" id="3.30.70.920">
    <property type="match status" value="1"/>
</dbReference>
<dbReference type="Gene3D" id="1.10.10.10">
    <property type="entry name" value="Winged helix-like DNA-binding domain superfamily/Winged helix DNA-binding domain"/>
    <property type="match status" value="1"/>
</dbReference>
<evidence type="ECO:0000256" key="1">
    <source>
        <dbReference type="ARBA" id="ARBA00023015"/>
    </source>
</evidence>
<dbReference type="PANTHER" id="PTHR30154">
    <property type="entry name" value="LEUCINE-RESPONSIVE REGULATORY PROTEIN"/>
    <property type="match status" value="1"/>
</dbReference>
<keyword evidence="1" id="KW-0805">Transcription regulation</keyword>
<dbReference type="PROSITE" id="PS00519">
    <property type="entry name" value="HTH_ASNC_1"/>
    <property type="match status" value="1"/>
</dbReference>
<dbReference type="GO" id="GO:0005829">
    <property type="term" value="C:cytosol"/>
    <property type="evidence" value="ECO:0007669"/>
    <property type="project" value="TreeGrafter"/>
</dbReference>
<dbReference type="PRINTS" id="PR00033">
    <property type="entry name" value="HTHASNC"/>
</dbReference>
<evidence type="ECO:0000259" key="4">
    <source>
        <dbReference type="PROSITE" id="PS50956"/>
    </source>
</evidence>
<evidence type="ECO:0000313" key="6">
    <source>
        <dbReference type="Proteomes" id="UP000013200"/>
    </source>
</evidence>
<accession>N9Q2Q4</accession>
<evidence type="ECO:0000256" key="3">
    <source>
        <dbReference type="ARBA" id="ARBA00023163"/>
    </source>
</evidence>
<evidence type="ECO:0000313" key="5">
    <source>
        <dbReference type="EMBL" id="ENX40039.1"/>
    </source>
</evidence>
<keyword evidence="2" id="KW-0238">DNA-binding</keyword>
<gene>
    <name evidence="5" type="ORF">F888_00678</name>
</gene>
<proteinExistence type="predicted"/>
<dbReference type="InterPro" id="IPR019887">
    <property type="entry name" value="Tscrpt_reg_AsnC/Lrp_C"/>
</dbReference>
<dbReference type="AlphaFoldDB" id="N9Q2Q4"/>
<dbReference type="Proteomes" id="UP000013200">
    <property type="component" value="Unassembled WGS sequence"/>
</dbReference>
<name>N9Q2Q4_9GAMM</name>
<dbReference type="PROSITE" id="PS50956">
    <property type="entry name" value="HTH_ASNC_2"/>
    <property type="match status" value="1"/>
</dbReference>
<dbReference type="STRING" id="1217698.F888_00678"/>
<dbReference type="EMBL" id="APSA01000003">
    <property type="protein sequence ID" value="ENX40039.1"/>
    <property type="molecule type" value="Genomic_DNA"/>
</dbReference>
<dbReference type="HOGENOM" id="CLU_091233_0_3_6"/>